<feature type="transmembrane region" description="Helical" evidence="7">
    <location>
        <begin position="58"/>
        <end position="86"/>
    </location>
</feature>
<keyword evidence="5 7" id="KW-1133">Transmembrane helix</keyword>
<dbReference type="InterPro" id="IPR022764">
    <property type="entry name" value="Peptidase_S54_rhomboid_dom"/>
</dbReference>
<proteinExistence type="inferred from homology"/>
<evidence type="ECO:0000313" key="10">
    <source>
        <dbReference type="Proteomes" id="UP000271125"/>
    </source>
</evidence>
<protein>
    <recommendedName>
        <fullName evidence="8">Peptidase S54 rhomboid domain-containing protein</fullName>
    </recommendedName>
</protein>
<evidence type="ECO:0000256" key="5">
    <source>
        <dbReference type="ARBA" id="ARBA00022989"/>
    </source>
</evidence>
<dbReference type="Gene3D" id="1.20.1540.10">
    <property type="entry name" value="Rhomboid-like"/>
    <property type="match status" value="1"/>
</dbReference>
<evidence type="ECO:0000256" key="4">
    <source>
        <dbReference type="ARBA" id="ARBA00022801"/>
    </source>
</evidence>
<dbReference type="GO" id="GO:0016020">
    <property type="term" value="C:membrane"/>
    <property type="evidence" value="ECO:0007669"/>
    <property type="project" value="UniProtKB-SubCell"/>
</dbReference>
<comment type="subcellular location">
    <subcellularLocation>
        <location evidence="1">Membrane</location>
        <topology evidence="1">Multi-pass membrane protein</topology>
    </subcellularLocation>
</comment>
<dbReference type="Pfam" id="PF01694">
    <property type="entry name" value="Rhomboid"/>
    <property type="match status" value="1"/>
</dbReference>
<comment type="similarity">
    <text evidence="2">Belongs to the peptidase S54 family.</text>
</comment>
<feature type="transmembrane region" description="Helical" evidence="7">
    <location>
        <begin position="98"/>
        <end position="117"/>
    </location>
</feature>
<dbReference type="InterPro" id="IPR050925">
    <property type="entry name" value="Rhomboid_protease_S54"/>
</dbReference>
<evidence type="ECO:0000259" key="8">
    <source>
        <dbReference type="Pfam" id="PF01694"/>
    </source>
</evidence>
<feature type="transmembrane region" description="Helical" evidence="7">
    <location>
        <begin position="196"/>
        <end position="213"/>
    </location>
</feature>
<keyword evidence="3 7" id="KW-0812">Transmembrane</keyword>
<name>A0A660SMD6_UNCT6</name>
<evidence type="ECO:0000256" key="3">
    <source>
        <dbReference type="ARBA" id="ARBA00022692"/>
    </source>
</evidence>
<dbReference type="AlphaFoldDB" id="A0A660SMD6"/>
<accession>A0A660SMD6</accession>
<evidence type="ECO:0000256" key="6">
    <source>
        <dbReference type="ARBA" id="ARBA00023136"/>
    </source>
</evidence>
<feature type="domain" description="Peptidase S54 rhomboid" evidence="8">
    <location>
        <begin position="60"/>
        <end position="212"/>
    </location>
</feature>
<comment type="caution">
    <text evidence="9">The sequence shown here is derived from an EMBL/GenBank/DDBJ whole genome shotgun (WGS) entry which is preliminary data.</text>
</comment>
<dbReference type="GO" id="GO:0004252">
    <property type="term" value="F:serine-type endopeptidase activity"/>
    <property type="evidence" value="ECO:0007669"/>
    <property type="project" value="InterPro"/>
</dbReference>
<evidence type="ECO:0000256" key="2">
    <source>
        <dbReference type="ARBA" id="ARBA00009045"/>
    </source>
</evidence>
<organism evidence="9 10">
    <name type="scientific">candidate division TA06 bacterium</name>
    <dbReference type="NCBI Taxonomy" id="2250710"/>
    <lineage>
        <taxon>Bacteria</taxon>
        <taxon>Bacteria division TA06</taxon>
    </lineage>
</organism>
<reference evidence="9 10" key="1">
    <citation type="submission" date="2018-06" db="EMBL/GenBank/DDBJ databases">
        <title>Extensive metabolic versatility and redundancy in microbially diverse, dynamic hydrothermal sediments.</title>
        <authorList>
            <person name="Dombrowski N."/>
            <person name="Teske A."/>
            <person name="Baker B.J."/>
        </authorList>
    </citation>
    <scope>NUCLEOTIDE SEQUENCE [LARGE SCALE GENOMIC DNA]</scope>
    <source>
        <strain evidence="9">B10_G13</strain>
    </source>
</reference>
<dbReference type="Proteomes" id="UP000271125">
    <property type="component" value="Unassembled WGS sequence"/>
</dbReference>
<evidence type="ECO:0000256" key="1">
    <source>
        <dbReference type="ARBA" id="ARBA00004141"/>
    </source>
</evidence>
<gene>
    <name evidence="9" type="ORF">DRP43_02625</name>
</gene>
<keyword evidence="4" id="KW-0378">Hydrolase</keyword>
<dbReference type="SUPFAM" id="SSF144091">
    <property type="entry name" value="Rhomboid-like"/>
    <property type="match status" value="1"/>
</dbReference>
<dbReference type="EMBL" id="QNBD01000097">
    <property type="protein sequence ID" value="RKX71276.1"/>
    <property type="molecule type" value="Genomic_DNA"/>
</dbReference>
<dbReference type="PANTHER" id="PTHR43731">
    <property type="entry name" value="RHOMBOID PROTEASE"/>
    <property type="match status" value="1"/>
</dbReference>
<dbReference type="InterPro" id="IPR035952">
    <property type="entry name" value="Rhomboid-like_sf"/>
</dbReference>
<dbReference type="PANTHER" id="PTHR43731:SF14">
    <property type="entry name" value="PRESENILIN-ASSOCIATED RHOMBOID-LIKE PROTEIN, MITOCHONDRIAL"/>
    <property type="match status" value="1"/>
</dbReference>
<sequence length="413" mass="47943">MEEGYPVINANFLERIKSDTSFDHESDMYKKWENCYNQFEDIRSQLLYYKWGATPEKLSIITLISAMFIHGSFFHLFFNMLFLWLVGLNIEDDWGRPVFLSIYLIGGIISTLVYSAISADKSIPLIGASGAISVVMGAFMIRHFKTRIRYFYFILLIFYPLWGFINIPAFVALPLWFIQQIFGASMSAKLNSGVAYWAHISGFLFGAVAGLLIKFTGLEKNILEPLIEEEREKIKISNNMQMALDSIDNSKYKDAINFLKIHLQEHRNDIDALNLLITSMVKTDNKLEASHYCEYIAERADMLHQDLMNLYVMMTDDNIFDYATPKTLLIFSNYFLNKSKYVDAIDMCIEICKKDNVKLKRLALLRIIKLNLDIEKYSQVKEYYLILKRNFPDSIELINAYNLIKSKGLINEK</sequence>
<feature type="transmembrane region" description="Helical" evidence="7">
    <location>
        <begin position="153"/>
        <end position="176"/>
    </location>
</feature>
<evidence type="ECO:0000256" key="7">
    <source>
        <dbReference type="SAM" id="Phobius"/>
    </source>
</evidence>
<keyword evidence="6 7" id="KW-0472">Membrane</keyword>
<feature type="transmembrane region" description="Helical" evidence="7">
    <location>
        <begin position="123"/>
        <end position="141"/>
    </location>
</feature>
<evidence type="ECO:0000313" key="9">
    <source>
        <dbReference type="EMBL" id="RKX71276.1"/>
    </source>
</evidence>